<feature type="compositionally biased region" description="Basic residues" evidence="1">
    <location>
        <begin position="448"/>
        <end position="464"/>
    </location>
</feature>
<gene>
    <name evidence="2" type="ORF">CSSPJE1EN1_LOCUS3508</name>
</gene>
<organism evidence="2 3">
    <name type="scientific">Sphagnum jensenii</name>
    <dbReference type="NCBI Taxonomy" id="128206"/>
    <lineage>
        <taxon>Eukaryota</taxon>
        <taxon>Viridiplantae</taxon>
        <taxon>Streptophyta</taxon>
        <taxon>Embryophyta</taxon>
        <taxon>Bryophyta</taxon>
        <taxon>Sphagnophytina</taxon>
        <taxon>Sphagnopsida</taxon>
        <taxon>Sphagnales</taxon>
        <taxon>Sphagnaceae</taxon>
        <taxon>Sphagnum</taxon>
    </lineage>
</organism>
<dbReference type="EMBL" id="OZ020106">
    <property type="protein sequence ID" value="CAK9258030.1"/>
    <property type="molecule type" value="Genomic_DNA"/>
</dbReference>
<evidence type="ECO:0000256" key="1">
    <source>
        <dbReference type="SAM" id="MobiDB-lite"/>
    </source>
</evidence>
<name>A0ABP0VY87_9BRYO</name>
<evidence type="ECO:0000313" key="2">
    <source>
        <dbReference type="EMBL" id="CAK9258030.1"/>
    </source>
</evidence>
<proteinExistence type="predicted"/>
<dbReference type="Proteomes" id="UP001497444">
    <property type="component" value="Chromosome 11"/>
</dbReference>
<dbReference type="PANTHER" id="PTHR37766:SF1">
    <property type="entry name" value="OS01G0897100 PROTEIN"/>
    <property type="match status" value="1"/>
</dbReference>
<feature type="region of interest" description="Disordered" evidence="1">
    <location>
        <begin position="444"/>
        <end position="464"/>
    </location>
</feature>
<accession>A0ABP0VY87</accession>
<reference evidence="2" key="1">
    <citation type="submission" date="2024-02" db="EMBL/GenBank/DDBJ databases">
        <authorList>
            <consortium name="ELIXIR-Norway"/>
            <consortium name="Elixir Norway"/>
        </authorList>
    </citation>
    <scope>NUCLEOTIDE SEQUENCE</scope>
</reference>
<dbReference type="PANTHER" id="PTHR37766">
    <property type="entry name" value="OS01G0897100 PROTEIN"/>
    <property type="match status" value="1"/>
</dbReference>
<evidence type="ECO:0000313" key="3">
    <source>
        <dbReference type="Proteomes" id="UP001497444"/>
    </source>
</evidence>
<protein>
    <submittedName>
        <fullName evidence="2">Uncharacterized protein</fullName>
    </submittedName>
</protein>
<sequence length="539" mass="63041">MVSLKVRVPSLEGIGDEEDARKREKRLKNVETVLQKLVGREARMWLITALASLEVPSQVQASCFLDLFSNSLRASRVSRGDEEEEEEMQVGGVEMQLLRMVCENRPQWVAKLIAKDSKLLQRFFSGDSRRILLWFQNFAGAGQNDHQRGARALARYAFLHREECWHELEWKGSHAQAPATVAAKPHYFLELDVLESVNNFLEQVPGFWRSEELKDSLKDGEFLSLNFTFFTQELLKMVKDQVSEGWQIVKDYVADESFFVLCQRILHIVKDRDFLTFINELGLALSRVRNRTVARHGSSKQPKTGSLENVSQHKSTSWIELVMFEGLQWNSLDELVFCNACISHGRDLWRVLQEEEHEEEAHEMKSHRDDMNLKLEEEEREHWALRYKVLKLRKPLACKFLAIESWRLYYQLLVLPMDKEAFEALLTDVELSFRCSSTLLEADDDRKHRSPGRVRSRKRLKKRRKDMKREKFDLDDDETLTDSEDHVAGSNSVKSLSIDDCSWFLSIDNYTLAWTKADLVEHVVAHAVQQWFQWCFTHW</sequence>
<keyword evidence="3" id="KW-1185">Reference proteome</keyword>